<keyword evidence="10" id="KW-1185">Reference proteome</keyword>
<dbReference type="Gene3D" id="3.30.260.10">
    <property type="entry name" value="TCP-1-like chaperonin intermediate domain"/>
    <property type="match status" value="1"/>
</dbReference>
<evidence type="ECO:0000256" key="5">
    <source>
        <dbReference type="ARBA" id="ARBA00022840"/>
    </source>
</evidence>
<evidence type="ECO:0000256" key="7">
    <source>
        <dbReference type="ARBA" id="ARBA00029602"/>
    </source>
</evidence>
<evidence type="ECO:0000256" key="6">
    <source>
        <dbReference type="ARBA" id="ARBA00023186"/>
    </source>
</evidence>
<reference evidence="9" key="1">
    <citation type="submission" date="2008-06" db="EMBL/GenBank/DDBJ databases">
        <authorList>
            <person name="Lorenzi H."/>
            <person name="Inman J."/>
            <person name="Miller J."/>
            <person name="Schobel S."/>
            <person name="Amedeo P."/>
            <person name="Caler E.V."/>
            <person name="da Silva J."/>
        </authorList>
    </citation>
    <scope>NUCLEOTIDE SEQUENCE [LARGE SCALE GENOMIC DNA]</scope>
    <source>
        <strain evidence="9">RN66</strain>
    </source>
</reference>
<dbReference type="OMA" id="WGLKYAV"/>
<dbReference type="GO" id="GO:0005737">
    <property type="term" value="C:cytoplasm"/>
    <property type="evidence" value="ECO:0007669"/>
    <property type="project" value="UniProtKB-SubCell"/>
</dbReference>
<accession>B6AE14</accession>
<dbReference type="GO" id="GO:0140662">
    <property type="term" value="F:ATP-dependent protein folding chaperone"/>
    <property type="evidence" value="ECO:0007669"/>
    <property type="project" value="InterPro"/>
</dbReference>
<evidence type="ECO:0000256" key="8">
    <source>
        <dbReference type="RuleBase" id="RU004187"/>
    </source>
</evidence>
<dbReference type="GO" id="GO:0005524">
    <property type="term" value="F:ATP binding"/>
    <property type="evidence" value="ECO:0007669"/>
    <property type="project" value="UniProtKB-KW"/>
</dbReference>
<keyword evidence="4 8" id="KW-0547">Nucleotide-binding</keyword>
<keyword evidence="5 8" id="KW-0067">ATP-binding</keyword>
<name>B6AE14_CRYMR</name>
<dbReference type="STRING" id="441375.B6AE14"/>
<evidence type="ECO:0000256" key="2">
    <source>
        <dbReference type="ARBA" id="ARBA00008020"/>
    </source>
</evidence>
<dbReference type="SUPFAM" id="SSF54849">
    <property type="entry name" value="GroEL-intermediate domain like"/>
    <property type="match status" value="1"/>
</dbReference>
<comment type="subcellular location">
    <subcellularLocation>
        <location evidence="1">Cytoplasm</location>
    </subcellularLocation>
</comment>
<dbReference type="Gene3D" id="1.10.560.10">
    <property type="entry name" value="GroEL-like equatorial domain"/>
    <property type="match status" value="1"/>
</dbReference>
<keyword evidence="3" id="KW-0963">Cytoplasm</keyword>
<dbReference type="InterPro" id="IPR017998">
    <property type="entry name" value="Chaperone_TCP-1"/>
</dbReference>
<dbReference type="GO" id="GO:0016887">
    <property type="term" value="F:ATP hydrolysis activity"/>
    <property type="evidence" value="ECO:0007669"/>
    <property type="project" value="InterPro"/>
</dbReference>
<dbReference type="FunFam" id="3.50.7.10:FF:000008">
    <property type="entry name" value="T-complex protein 1 subunit theta"/>
    <property type="match status" value="1"/>
</dbReference>
<dbReference type="InterPro" id="IPR027410">
    <property type="entry name" value="TCP-1-like_intermed_sf"/>
</dbReference>
<organism evidence="9 10">
    <name type="scientific">Cryptosporidium muris (strain RN66)</name>
    <dbReference type="NCBI Taxonomy" id="441375"/>
    <lineage>
        <taxon>Eukaryota</taxon>
        <taxon>Sar</taxon>
        <taxon>Alveolata</taxon>
        <taxon>Apicomplexa</taxon>
        <taxon>Conoidasida</taxon>
        <taxon>Coccidia</taxon>
        <taxon>Eucoccidiorida</taxon>
        <taxon>Eimeriorina</taxon>
        <taxon>Cryptosporidiidae</taxon>
        <taxon>Cryptosporidium</taxon>
    </lineage>
</organism>
<dbReference type="PRINTS" id="PR00304">
    <property type="entry name" value="TCOMPLEXTCP1"/>
</dbReference>
<sequence length="565" mass="62035">MCGSQMVRPGVTSLLKDGSRAFSGLDEAVLRNIEACINLCEITETSYGPRSMNKLIVNHIGKHFITSDVTTIVEELEIQHPAVKMIVMACKRQSEEYGDGTNTVLILCGELLKNAAKLLTINGLHPMDIIKGYEMALEKVTKFMESLVCFKIENFKDKSEIYKSVFPIVTTKHHGYNELLSDLISEACADVMPDDTERIRDFQVDNVRIVKLLGGSPMQSFTLSGMIISKEPSGTVRSINNQCNVMVLGCGLEMTGTEAKGTVVLKNADELLNFTRDEEQLMENLIKDIKVSGNVDVIITGGPISDIAQHFCNKYNILTLRVMSKWELRRICRSLGAVAMVRLGIPLPEEVGRSKSINVQEIGSKKVTIINALNKKVTSIVLRGSTQSLLDEMERCVLNAVSCVKSSTKDNRFIPGGGATAIEISRRLRLTNIDNENNIKLSHISLEGYAIEKYAESLEVFPKLLAQNTGLSPTDILASLYSIHQNETNSKIGINLLHSSGTSPLMDCLNNKENCIMIDHLQTIVSAFKLATDAATTILSIDEIIIAKPAGGPKPPSSTNNNDED</sequence>
<dbReference type="PANTHER" id="PTHR11353">
    <property type="entry name" value="CHAPERONIN"/>
    <property type="match status" value="1"/>
</dbReference>
<dbReference type="AlphaFoldDB" id="B6AE14"/>
<dbReference type="OrthoDB" id="1748577at2759"/>
<dbReference type="NCBIfam" id="TIGR02346">
    <property type="entry name" value="chap_CCT_theta"/>
    <property type="match status" value="1"/>
</dbReference>
<evidence type="ECO:0000313" key="10">
    <source>
        <dbReference type="Proteomes" id="UP000001460"/>
    </source>
</evidence>
<dbReference type="PROSITE" id="PS00750">
    <property type="entry name" value="TCP1_1"/>
    <property type="match status" value="1"/>
</dbReference>
<evidence type="ECO:0000256" key="1">
    <source>
        <dbReference type="ARBA" id="ARBA00004496"/>
    </source>
</evidence>
<dbReference type="eggNOG" id="KOG0362">
    <property type="taxonomic scope" value="Eukaryota"/>
</dbReference>
<proteinExistence type="inferred from homology"/>
<dbReference type="SUPFAM" id="SSF52029">
    <property type="entry name" value="GroEL apical domain-like"/>
    <property type="match status" value="1"/>
</dbReference>
<dbReference type="InterPro" id="IPR027409">
    <property type="entry name" value="GroEL-like_apical_dom_sf"/>
</dbReference>
<dbReference type="EMBL" id="DS989729">
    <property type="protein sequence ID" value="EEA06455.1"/>
    <property type="molecule type" value="Genomic_DNA"/>
</dbReference>
<dbReference type="InterPro" id="IPR027413">
    <property type="entry name" value="GROEL-like_equatorial_sf"/>
</dbReference>
<dbReference type="RefSeq" id="XP_002140804.1">
    <property type="nucleotide sequence ID" value="XM_002140768.1"/>
</dbReference>
<dbReference type="CDD" id="cd03341">
    <property type="entry name" value="TCP1_theta"/>
    <property type="match status" value="1"/>
</dbReference>
<evidence type="ECO:0000256" key="4">
    <source>
        <dbReference type="ARBA" id="ARBA00022741"/>
    </source>
</evidence>
<evidence type="ECO:0000256" key="3">
    <source>
        <dbReference type="ARBA" id="ARBA00022490"/>
    </source>
</evidence>
<dbReference type="InterPro" id="IPR012721">
    <property type="entry name" value="Chap_CCT_theta"/>
</dbReference>
<comment type="similarity">
    <text evidence="2 8">Belongs to the TCP-1 chaperonin family.</text>
</comment>
<dbReference type="GO" id="GO:0051082">
    <property type="term" value="F:unfolded protein binding"/>
    <property type="evidence" value="ECO:0007669"/>
    <property type="project" value="InterPro"/>
</dbReference>
<dbReference type="Gene3D" id="3.50.7.10">
    <property type="entry name" value="GroEL"/>
    <property type="match status" value="1"/>
</dbReference>
<dbReference type="InterPro" id="IPR002423">
    <property type="entry name" value="Cpn60/GroEL/TCP-1"/>
</dbReference>
<gene>
    <name evidence="9" type="ORF">CMU_009470</name>
</gene>
<keyword evidence="6 8" id="KW-0143">Chaperone</keyword>
<dbReference type="Pfam" id="PF00118">
    <property type="entry name" value="Cpn60_TCP1"/>
    <property type="match status" value="1"/>
</dbReference>
<dbReference type="GeneID" id="6995998"/>
<dbReference type="SUPFAM" id="SSF48592">
    <property type="entry name" value="GroEL equatorial domain-like"/>
    <property type="match status" value="1"/>
</dbReference>
<dbReference type="VEuPathDB" id="CryptoDB:CMU_009470"/>
<evidence type="ECO:0000313" key="9">
    <source>
        <dbReference type="EMBL" id="EEA06455.1"/>
    </source>
</evidence>
<dbReference type="Proteomes" id="UP000001460">
    <property type="component" value="Unassembled WGS sequence"/>
</dbReference>
<dbReference type="InterPro" id="IPR002194">
    <property type="entry name" value="Chaperonin_TCP-1_CS"/>
</dbReference>
<protein>
    <recommendedName>
        <fullName evidence="7">CCT-theta</fullName>
    </recommendedName>
</protein>